<comment type="subcellular location">
    <subcellularLocation>
        <location evidence="1">Cell membrane</location>
        <topology evidence="1">Multi-pass membrane protein</topology>
    </subcellularLocation>
</comment>
<sequence length="618" mass="70064">MIPYFCVLASFSYLLSLSFPLFIFGSPPDQLFLNTTNFFEGCEIYFINQRSHDNNNTSSINKAFGTILQKNLYTPLTIQVKYLKSGKRGDFTHSREQRHILPGKSSRVKVTFMNLVITKKNSSQDELHDPVASHNQLLTATRTTDPAFLFIYVKFPPLAEYYLNYAAESSRAILVLVNLSNPKVISGLWETVNTKNLQGGVMLTLARFQRPGLICGFSLGRFNVTDTTVECTLNLLGERYNFTYVTTMWNTSEEIKGIKGIIGMIEFEFVLNEELLDQIETGKSLIYSVDLEAIDFVIVTQFPHAENSILGVFYPLDSAIWWYTLASCFGISMILQFQGKGLPNNFSGLRSVQDFLISLLSGQAIADEIIKSVKNKQVARPLLAIWFVVCYILMENLYQGSIYSDLTVMYPPRVPKTARELVASNMIIIMTSQITLAGTSKETFAIMDILKDLELYVDSIRILGKRLVIQNNPDASFRFSVVAFGRRNFISPKIQAFLRNLREIGILARFNFLEKANRKLNFIKELGKETHLRFVAKLNSNFKEAILFHKSSNSNDDNKAVGALWYVLALCSAVIALAICVFIYEMVSEYVKVSKENNQLKQMRLSDVRMVGTRLIVI</sequence>
<dbReference type="EMBL" id="LNIX01000011">
    <property type="protein sequence ID" value="OXA48875.1"/>
    <property type="molecule type" value="Genomic_DNA"/>
</dbReference>
<evidence type="ECO:0000313" key="10">
    <source>
        <dbReference type="EMBL" id="OXA48875.1"/>
    </source>
</evidence>
<keyword evidence="9" id="KW-0732">Signal</keyword>
<evidence type="ECO:0000256" key="9">
    <source>
        <dbReference type="SAM" id="SignalP"/>
    </source>
</evidence>
<name>A0A226DTQ1_FOLCA</name>
<feature type="chain" id="PRO_5013076093" evidence="9">
    <location>
        <begin position="26"/>
        <end position="618"/>
    </location>
</feature>
<feature type="signal peptide" evidence="9">
    <location>
        <begin position="1"/>
        <end position="25"/>
    </location>
</feature>
<evidence type="ECO:0000256" key="1">
    <source>
        <dbReference type="ARBA" id="ARBA00004651"/>
    </source>
</evidence>
<evidence type="ECO:0000256" key="3">
    <source>
        <dbReference type="ARBA" id="ARBA00022692"/>
    </source>
</evidence>
<dbReference type="PANTHER" id="PTHR42643">
    <property type="entry name" value="IONOTROPIC RECEPTOR 20A-RELATED"/>
    <property type="match status" value="1"/>
</dbReference>
<evidence type="ECO:0000256" key="6">
    <source>
        <dbReference type="ARBA" id="ARBA00023170"/>
    </source>
</evidence>
<keyword evidence="4 8" id="KW-1133">Transmembrane helix</keyword>
<gene>
    <name evidence="10" type="ORF">Fcan01_16465</name>
</gene>
<evidence type="ECO:0000256" key="4">
    <source>
        <dbReference type="ARBA" id="ARBA00022989"/>
    </source>
</evidence>
<dbReference type="PANTHER" id="PTHR42643:SF24">
    <property type="entry name" value="IONOTROPIC RECEPTOR 60A"/>
    <property type="match status" value="1"/>
</dbReference>
<organism evidence="10 11">
    <name type="scientific">Folsomia candida</name>
    <name type="common">Springtail</name>
    <dbReference type="NCBI Taxonomy" id="158441"/>
    <lineage>
        <taxon>Eukaryota</taxon>
        <taxon>Metazoa</taxon>
        <taxon>Ecdysozoa</taxon>
        <taxon>Arthropoda</taxon>
        <taxon>Hexapoda</taxon>
        <taxon>Collembola</taxon>
        <taxon>Entomobryomorpha</taxon>
        <taxon>Isotomoidea</taxon>
        <taxon>Isotomidae</taxon>
        <taxon>Proisotominae</taxon>
        <taxon>Folsomia</taxon>
    </lineage>
</organism>
<keyword evidence="5 8" id="KW-0472">Membrane</keyword>
<dbReference type="AlphaFoldDB" id="A0A226DTQ1"/>
<keyword evidence="2" id="KW-1003">Cell membrane</keyword>
<evidence type="ECO:0000256" key="7">
    <source>
        <dbReference type="ARBA" id="ARBA00023180"/>
    </source>
</evidence>
<dbReference type="Proteomes" id="UP000198287">
    <property type="component" value="Unassembled WGS sequence"/>
</dbReference>
<dbReference type="GO" id="GO:0005886">
    <property type="term" value="C:plasma membrane"/>
    <property type="evidence" value="ECO:0007669"/>
    <property type="project" value="UniProtKB-SubCell"/>
</dbReference>
<feature type="transmembrane region" description="Helical" evidence="8">
    <location>
        <begin position="563"/>
        <end position="584"/>
    </location>
</feature>
<evidence type="ECO:0000256" key="5">
    <source>
        <dbReference type="ARBA" id="ARBA00023136"/>
    </source>
</evidence>
<reference evidence="10 11" key="1">
    <citation type="submission" date="2015-12" db="EMBL/GenBank/DDBJ databases">
        <title>The genome of Folsomia candida.</title>
        <authorList>
            <person name="Faddeeva A."/>
            <person name="Derks M.F."/>
            <person name="Anvar Y."/>
            <person name="Smit S."/>
            <person name="Van Straalen N."/>
            <person name="Roelofs D."/>
        </authorList>
    </citation>
    <scope>NUCLEOTIDE SEQUENCE [LARGE SCALE GENOMIC DNA]</scope>
    <source>
        <strain evidence="10 11">VU population</strain>
        <tissue evidence="10">Whole body</tissue>
    </source>
</reference>
<keyword evidence="6" id="KW-0675">Receptor</keyword>
<evidence type="ECO:0000256" key="2">
    <source>
        <dbReference type="ARBA" id="ARBA00022475"/>
    </source>
</evidence>
<keyword evidence="7" id="KW-0325">Glycoprotein</keyword>
<dbReference type="InterPro" id="IPR052192">
    <property type="entry name" value="Insect_Ionotropic_Sensory_Rcpt"/>
</dbReference>
<evidence type="ECO:0000313" key="11">
    <source>
        <dbReference type="Proteomes" id="UP000198287"/>
    </source>
</evidence>
<comment type="caution">
    <text evidence="10">The sequence shown here is derived from an EMBL/GenBank/DDBJ whole genome shotgun (WGS) entry which is preliminary data.</text>
</comment>
<proteinExistence type="predicted"/>
<keyword evidence="11" id="KW-1185">Reference proteome</keyword>
<protein>
    <submittedName>
        <fullName evidence="10">Uncharacterized protein</fullName>
    </submittedName>
</protein>
<keyword evidence="3 8" id="KW-0812">Transmembrane</keyword>
<evidence type="ECO:0000256" key="8">
    <source>
        <dbReference type="SAM" id="Phobius"/>
    </source>
</evidence>
<accession>A0A226DTQ1</accession>